<dbReference type="InterPro" id="IPR010994">
    <property type="entry name" value="RuvA_2-like"/>
</dbReference>
<proteinExistence type="predicted"/>
<evidence type="ECO:0000313" key="3">
    <source>
        <dbReference type="EMBL" id="QDG54888.1"/>
    </source>
</evidence>
<evidence type="ECO:0000259" key="2">
    <source>
        <dbReference type="SMART" id="SM00278"/>
    </source>
</evidence>
<dbReference type="SMART" id="SM00278">
    <property type="entry name" value="HhH1"/>
    <property type="match status" value="2"/>
</dbReference>
<dbReference type="GO" id="GO:0003677">
    <property type="term" value="F:DNA binding"/>
    <property type="evidence" value="ECO:0007669"/>
    <property type="project" value="InterPro"/>
</dbReference>
<dbReference type="AlphaFoldDB" id="A0A4Y6Q2S8"/>
<accession>A0A5B8YDZ1</accession>
<dbReference type="Gene3D" id="1.10.150.320">
    <property type="entry name" value="Photosystem II 12 kDa extrinsic protein"/>
    <property type="match status" value="1"/>
</dbReference>
<dbReference type="GO" id="GO:0006281">
    <property type="term" value="P:DNA repair"/>
    <property type="evidence" value="ECO:0007669"/>
    <property type="project" value="InterPro"/>
</dbReference>
<organism evidence="3 4">
    <name type="scientific">Persicimonas caeni</name>
    <dbReference type="NCBI Taxonomy" id="2292766"/>
    <lineage>
        <taxon>Bacteria</taxon>
        <taxon>Deltaproteobacteria</taxon>
        <taxon>Bradymonadales</taxon>
        <taxon>Bradymonadaceae</taxon>
        <taxon>Persicimonas</taxon>
    </lineage>
</organism>
<dbReference type="Proteomes" id="UP000315995">
    <property type="component" value="Chromosome"/>
</dbReference>
<dbReference type="PANTHER" id="PTHR21180">
    <property type="entry name" value="ENDONUCLEASE/EXONUCLEASE/PHOSPHATASE FAMILY DOMAIN-CONTAINING PROTEIN 1"/>
    <property type="match status" value="1"/>
</dbReference>
<name>A0A4Y6Q2S8_PERCE</name>
<reference evidence="3 4" key="1">
    <citation type="submission" date="2019-06" db="EMBL/GenBank/DDBJ databases">
        <title>Persicimonas caeni gen. nov., sp. nov., a predatory bacterium isolated from solar saltern.</title>
        <authorList>
            <person name="Wang S."/>
        </authorList>
    </citation>
    <scope>NUCLEOTIDE SEQUENCE [LARGE SCALE GENOMIC DNA]</scope>
    <source>
        <strain evidence="3 4">YN101</strain>
    </source>
</reference>
<feature type="domain" description="Helix-hairpin-helix DNA-binding motif class 1" evidence="2">
    <location>
        <begin position="87"/>
        <end position="106"/>
    </location>
</feature>
<gene>
    <name evidence="3" type="ORF">FIV42_14005</name>
</gene>
<dbReference type="InterPro" id="IPR051675">
    <property type="entry name" value="Endo/Exo/Phosphatase_dom_1"/>
</dbReference>
<sequence length="117" mass="12183">MAFAGPAEETADHAPTDLAAEPDESAPAASETDAPPKAEKKNNAGPTGVVNLNTASIDQLMALPGVGPSLAARIVEFRQKRRFEEPKHLLRVRGIGKATFAKLAPMLAVSGPTTLAK</sequence>
<dbReference type="GO" id="GO:0015627">
    <property type="term" value="C:type II protein secretion system complex"/>
    <property type="evidence" value="ECO:0007669"/>
    <property type="project" value="TreeGrafter"/>
</dbReference>
<feature type="domain" description="Helix-hairpin-helix DNA-binding motif class 1" evidence="2">
    <location>
        <begin position="58"/>
        <end position="77"/>
    </location>
</feature>
<evidence type="ECO:0000313" key="4">
    <source>
        <dbReference type="Proteomes" id="UP000315995"/>
    </source>
</evidence>
<dbReference type="GO" id="GO:0015628">
    <property type="term" value="P:protein secretion by the type II secretion system"/>
    <property type="evidence" value="ECO:0007669"/>
    <property type="project" value="TreeGrafter"/>
</dbReference>
<accession>A0A4Y6Q2S8</accession>
<evidence type="ECO:0000256" key="1">
    <source>
        <dbReference type="SAM" id="MobiDB-lite"/>
    </source>
</evidence>
<feature type="region of interest" description="Disordered" evidence="1">
    <location>
        <begin position="1"/>
        <end position="50"/>
    </location>
</feature>
<dbReference type="EMBL" id="CP041186">
    <property type="protein sequence ID" value="QDG54888.1"/>
    <property type="molecule type" value="Genomic_DNA"/>
</dbReference>
<protein>
    <submittedName>
        <fullName evidence="3">Helix-hairpin-helix domain-containing protein</fullName>
    </submittedName>
</protein>
<keyword evidence="4" id="KW-1185">Reference proteome</keyword>
<dbReference type="Pfam" id="PF12836">
    <property type="entry name" value="HHH_3"/>
    <property type="match status" value="1"/>
</dbReference>
<dbReference type="OrthoDB" id="5296317at2"/>
<dbReference type="SUPFAM" id="SSF47781">
    <property type="entry name" value="RuvA domain 2-like"/>
    <property type="match status" value="1"/>
</dbReference>
<dbReference type="InterPro" id="IPR003583">
    <property type="entry name" value="Hlx-hairpin-Hlx_DNA-bd_motif"/>
</dbReference>
<dbReference type="PANTHER" id="PTHR21180:SF32">
    <property type="entry name" value="ENDONUCLEASE_EXONUCLEASE_PHOSPHATASE FAMILY DOMAIN-CONTAINING PROTEIN 1"/>
    <property type="match status" value="1"/>
</dbReference>